<evidence type="ECO:0000313" key="4">
    <source>
        <dbReference type="Proteomes" id="UP000626982"/>
    </source>
</evidence>
<feature type="compositionally biased region" description="Pro residues" evidence="1">
    <location>
        <begin position="28"/>
        <end position="49"/>
    </location>
</feature>
<comment type="caution">
    <text evidence="3">The sequence shown here is derived from an EMBL/GenBank/DDBJ whole genome shotgun (WGS) entry which is preliminary data.</text>
</comment>
<dbReference type="RefSeq" id="WP_188715550.1">
    <property type="nucleotide sequence ID" value="NZ_BAABBD010000001.1"/>
</dbReference>
<accession>A0ABQ2KDL9</accession>
<evidence type="ECO:0000256" key="1">
    <source>
        <dbReference type="SAM" id="MobiDB-lite"/>
    </source>
</evidence>
<reference evidence="4" key="1">
    <citation type="journal article" date="2019" name="Int. J. Syst. Evol. Microbiol.">
        <title>The Global Catalogue of Microorganisms (GCM) 10K type strain sequencing project: providing services to taxonomists for standard genome sequencing and annotation.</title>
        <authorList>
            <consortium name="The Broad Institute Genomics Platform"/>
            <consortium name="The Broad Institute Genome Sequencing Center for Infectious Disease"/>
            <person name="Wu L."/>
            <person name="Ma J."/>
        </authorList>
    </citation>
    <scope>NUCLEOTIDE SEQUENCE [LARGE SCALE GENOMIC DNA]</scope>
    <source>
        <strain evidence="4">CGMCC 1.6960</strain>
    </source>
</reference>
<protein>
    <submittedName>
        <fullName evidence="3">Uncharacterized protein</fullName>
    </submittedName>
</protein>
<dbReference type="EMBL" id="BMLM01000001">
    <property type="protein sequence ID" value="GGN78462.1"/>
    <property type="molecule type" value="Genomic_DNA"/>
</dbReference>
<name>A0ABQ2KDL9_9MICO</name>
<sequence length="247" mass="24778">MDRTGRTIAALALSVAAVALVGCSQGPAPSPGPSIPPGITAPPPTPVGEPEPEPAPEPESSLPAEIAGVDTSGWTQVAVPSGAATFRIPPDWSTAEQADGLAVLRADGERQLALVEGASRGDGRCVDGAGTAVSWRTLPLERQPVQVPGASGEIAFGAVALQLGGQWIVSVGLLPNAEAQSPRCPIANVVDTSEGAISFASEVLPTGSGPGAPWAVGSLEAAQGYVGTEEFATIRAILMSLELLPQG</sequence>
<evidence type="ECO:0000256" key="2">
    <source>
        <dbReference type="SAM" id="SignalP"/>
    </source>
</evidence>
<evidence type="ECO:0000313" key="3">
    <source>
        <dbReference type="EMBL" id="GGN78462.1"/>
    </source>
</evidence>
<organism evidence="3 4">
    <name type="scientific">Agrococcus terreus</name>
    <dbReference type="NCBI Taxonomy" id="574649"/>
    <lineage>
        <taxon>Bacteria</taxon>
        <taxon>Bacillati</taxon>
        <taxon>Actinomycetota</taxon>
        <taxon>Actinomycetes</taxon>
        <taxon>Micrococcales</taxon>
        <taxon>Microbacteriaceae</taxon>
        <taxon>Agrococcus</taxon>
    </lineage>
</organism>
<feature type="signal peptide" evidence="2">
    <location>
        <begin position="1"/>
        <end position="21"/>
    </location>
</feature>
<dbReference type="Proteomes" id="UP000626982">
    <property type="component" value="Unassembled WGS sequence"/>
</dbReference>
<gene>
    <name evidence="3" type="ORF">GCM10010968_04280</name>
</gene>
<feature type="chain" id="PRO_5045118512" evidence="2">
    <location>
        <begin position="22"/>
        <end position="247"/>
    </location>
</feature>
<dbReference type="PROSITE" id="PS51257">
    <property type="entry name" value="PROKAR_LIPOPROTEIN"/>
    <property type="match status" value="1"/>
</dbReference>
<feature type="region of interest" description="Disordered" evidence="1">
    <location>
        <begin position="25"/>
        <end position="63"/>
    </location>
</feature>
<keyword evidence="2" id="KW-0732">Signal</keyword>
<proteinExistence type="predicted"/>
<keyword evidence="4" id="KW-1185">Reference proteome</keyword>